<dbReference type="PANTHER" id="PTHR33798:SF5">
    <property type="entry name" value="FLAVIN REDUCTASE LIKE DOMAIN-CONTAINING PROTEIN"/>
    <property type="match status" value="1"/>
</dbReference>
<gene>
    <name evidence="6" type="ORF">EI545_05095</name>
</gene>
<dbReference type="GO" id="GO:0010181">
    <property type="term" value="F:FMN binding"/>
    <property type="evidence" value="ECO:0007669"/>
    <property type="project" value="InterPro"/>
</dbReference>
<dbReference type="SMART" id="SM00903">
    <property type="entry name" value="Flavin_Reduct"/>
    <property type="match status" value="1"/>
</dbReference>
<dbReference type="Pfam" id="PF01613">
    <property type="entry name" value="Flavin_Reduct"/>
    <property type="match status" value="1"/>
</dbReference>
<keyword evidence="2" id="KW-0285">Flavoprotein</keyword>
<dbReference type="InterPro" id="IPR002563">
    <property type="entry name" value="Flavin_Rdtase-like_dom"/>
</dbReference>
<dbReference type="RefSeq" id="WP_125324471.1">
    <property type="nucleotide sequence ID" value="NZ_CP034328.1"/>
</dbReference>
<protein>
    <submittedName>
        <fullName evidence="6">Flavin reductase family protein</fullName>
    </submittedName>
</protein>
<name>A0A3S8U3X7_9RHOB</name>
<dbReference type="Gene3D" id="2.30.110.10">
    <property type="entry name" value="Electron Transport, Fmn-binding Protein, Chain A"/>
    <property type="match status" value="1"/>
</dbReference>
<accession>A0A3S8U3X7</accession>
<keyword evidence="3" id="KW-0288">FMN</keyword>
<organism evidence="6 7">
    <name type="scientific">Tabrizicola piscis</name>
    <dbReference type="NCBI Taxonomy" id="2494374"/>
    <lineage>
        <taxon>Bacteria</taxon>
        <taxon>Pseudomonadati</taxon>
        <taxon>Pseudomonadota</taxon>
        <taxon>Alphaproteobacteria</taxon>
        <taxon>Rhodobacterales</taxon>
        <taxon>Paracoccaceae</taxon>
        <taxon>Tabrizicola</taxon>
    </lineage>
</organism>
<proteinExistence type="inferred from homology"/>
<dbReference type="SUPFAM" id="SSF50475">
    <property type="entry name" value="FMN-binding split barrel"/>
    <property type="match status" value="1"/>
</dbReference>
<dbReference type="EMBL" id="CP034328">
    <property type="protein sequence ID" value="AZL58270.1"/>
    <property type="molecule type" value="Genomic_DNA"/>
</dbReference>
<dbReference type="OrthoDB" id="9783347at2"/>
<feature type="domain" description="Flavin reductase like" evidence="5">
    <location>
        <begin position="20"/>
        <end position="171"/>
    </location>
</feature>
<dbReference type="KEGG" id="taw:EI545_05095"/>
<dbReference type="InterPro" id="IPR012349">
    <property type="entry name" value="Split_barrel_FMN-bd"/>
</dbReference>
<reference evidence="6 7" key="1">
    <citation type="submission" date="2018-12" db="EMBL/GenBank/DDBJ databases">
        <title>Complete genome sequencing of Tabrizicola sp. K13M18.</title>
        <authorList>
            <person name="Bae J.-W."/>
        </authorList>
    </citation>
    <scope>NUCLEOTIDE SEQUENCE [LARGE SCALE GENOMIC DNA]</scope>
    <source>
        <strain evidence="6 7">K13M18</strain>
    </source>
</reference>
<evidence type="ECO:0000313" key="6">
    <source>
        <dbReference type="EMBL" id="AZL58270.1"/>
    </source>
</evidence>
<dbReference type="Proteomes" id="UP000282002">
    <property type="component" value="Chromosome"/>
</dbReference>
<evidence type="ECO:0000256" key="4">
    <source>
        <dbReference type="ARBA" id="ARBA00038054"/>
    </source>
</evidence>
<comment type="similarity">
    <text evidence="4">Belongs to the flavoredoxin family.</text>
</comment>
<dbReference type="GO" id="GO:0016646">
    <property type="term" value="F:oxidoreductase activity, acting on the CH-NH group of donors, NAD or NADP as acceptor"/>
    <property type="evidence" value="ECO:0007669"/>
    <property type="project" value="UniProtKB-ARBA"/>
</dbReference>
<sequence>MDFDFTTLPAPDRYRLLTNFIGPRPIALVGTRSAAGHNNAAPMSFFNVFSHEPPLVVLGIQNRGNGDEKDTVANIRRTGEFVVNMVDMALADAMITCSVNFPNDVDELAFAGLTPVPCRQIDAARIGESPCSFECRVERIIEYPSRVLIVGQVLDMHVEDRCMDPAGRYVNSDTYQPIARLHADNYITSDRQFELKKPEALLPFELAQVTPRSRKGAA</sequence>
<evidence type="ECO:0000256" key="3">
    <source>
        <dbReference type="ARBA" id="ARBA00022643"/>
    </source>
</evidence>
<evidence type="ECO:0000259" key="5">
    <source>
        <dbReference type="SMART" id="SM00903"/>
    </source>
</evidence>
<dbReference type="AlphaFoldDB" id="A0A3S8U3X7"/>
<keyword evidence="7" id="KW-1185">Reference proteome</keyword>
<evidence type="ECO:0000256" key="1">
    <source>
        <dbReference type="ARBA" id="ARBA00001917"/>
    </source>
</evidence>
<dbReference type="PANTHER" id="PTHR33798">
    <property type="entry name" value="FLAVOPROTEIN OXYGENASE"/>
    <property type="match status" value="1"/>
</dbReference>
<evidence type="ECO:0000313" key="7">
    <source>
        <dbReference type="Proteomes" id="UP000282002"/>
    </source>
</evidence>
<evidence type="ECO:0000256" key="2">
    <source>
        <dbReference type="ARBA" id="ARBA00022630"/>
    </source>
</evidence>
<comment type="cofactor">
    <cofactor evidence="1">
        <name>FMN</name>
        <dbReference type="ChEBI" id="CHEBI:58210"/>
    </cofactor>
</comment>